<protein>
    <recommendedName>
        <fullName evidence="2">PF03932 family protein CutC</fullName>
    </recommendedName>
</protein>
<dbReference type="GO" id="GO:0005507">
    <property type="term" value="F:copper ion binding"/>
    <property type="evidence" value="ECO:0007669"/>
    <property type="project" value="TreeGrafter"/>
</dbReference>
<dbReference type="SUPFAM" id="SSF110395">
    <property type="entry name" value="CutC-like"/>
    <property type="match status" value="1"/>
</dbReference>
<sequence length="230" mass="24494">MEFEACIESLEGALLADKYGADRVELCSALHEGGLSPGTALCRQVVQESQQKVFAMIRPVAGGFVYSAKELELMKMEIVELAQTGIQGVVFGVSNPDGSLNAEANQGLIAVAKEQGLESVCHRAFDFTPDPFAALESIIEWGFVRLLSSGQQAKAIEGLDLLVRLKEAAQDRIEIMAGSGLMASAMPAFKASTLDAVHFTVGAFEADVPLGMGARLISDEEKVKGILAFK</sequence>
<dbReference type="Pfam" id="PF03932">
    <property type="entry name" value="CutC"/>
    <property type="match status" value="1"/>
</dbReference>
<dbReference type="InterPro" id="IPR036822">
    <property type="entry name" value="CutC-like_dom_sf"/>
</dbReference>
<dbReference type="AlphaFoldDB" id="A0A7H0VJC4"/>
<dbReference type="PANTHER" id="PTHR12598:SF0">
    <property type="entry name" value="COPPER HOMEOSTASIS PROTEIN CUTC HOMOLOG"/>
    <property type="match status" value="1"/>
</dbReference>
<dbReference type="HAMAP" id="MF_00795">
    <property type="entry name" value="CutC"/>
    <property type="match status" value="1"/>
</dbReference>
<accession>A0A7H0VJC4</accession>
<dbReference type="InterPro" id="IPR005627">
    <property type="entry name" value="CutC-like"/>
</dbReference>
<proteinExistence type="inferred from homology"/>
<comment type="subcellular location">
    <subcellularLocation>
        <location evidence="2">Cytoplasm</location>
    </subcellularLocation>
</comment>
<dbReference type="EMBL" id="CP060139">
    <property type="protein sequence ID" value="QNR25822.1"/>
    <property type="molecule type" value="Genomic_DNA"/>
</dbReference>
<dbReference type="KEGG" id="chyd:H4K34_08250"/>
<evidence type="ECO:0000313" key="3">
    <source>
        <dbReference type="EMBL" id="QNR25822.1"/>
    </source>
</evidence>
<organism evidence="3 4">
    <name type="scientific">Croceimicrobium hydrocarbonivorans</name>
    <dbReference type="NCBI Taxonomy" id="2761580"/>
    <lineage>
        <taxon>Bacteria</taxon>
        <taxon>Pseudomonadati</taxon>
        <taxon>Bacteroidota</taxon>
        <taxon>Flavobacteriia</taxon>
        <taxon>Flavobacteriales</taxon>
        <taxon>Owenweeksiaceae</taxon>
        <taxon>Croceimicrobium</taxon>
    </lineage>
</organism>
<evidence type="ECO:0000256" key="2">
    <source>
        <dbReference type="HAMAP-Rule" id="MF_00795"/>
    </source>
</evidence>
<comment type="caution">
    <text evidence="2">Once thought to be involved in copper homeostasis, experiments in E.coli have shown this is not the case.</text>
</comment>
<gene>
    <name evidence="2" type="primary">cutC</name>
    <name evidence="3" type="ORF">H4K34_08250</name>
</gene>
<dbReference type="Gene3D" id="3.20.20.380">
    <property type="entry name" value="Copper homeostasis (CutC) domain"/>
    <property type="match status" value="1"/>
</dbReference>
<name>A0A7H0VJC4_9FLAO</name>
<reference evidence="3 4" key="1">
    <citation type="submission" date="2020-08" db="EMBL/GenBank/DDBJ databases">
        <title>Croceimicrobium hydrocarbonivorans gen. nov., sp. nov., a novel marine bacterium isolated from a bacterial consortium that degrades polyethylene terephthalate.</title>
        <authorList>
            <person name="Liu R."/>
        </authorList>
    </citation>
    <scope>NUCLEOTIDE SEQUENCE [LARGE SCALE GENOMIC DNA]</scope>
    <source>
        <strain evidence="3 4">A20-9</strain>
    </source>
</reference>
<dbReference type="GO" id="GO:0005737">
    <property type="term" value="C:cytoplasm"/>
    <property type="evidence" value="ECO:0007669"/>
    <property type="project" value="UniProtKB-SubCell"/>
</dbReference>
<dbReference type="Proteomes" id="UP000516305">
    <property type="component" value="Chromosome"/>
</dbReference>
<keyword evidence="2" id="KW-0963">Cytoplasm</keyword>
<evidence type="ECO:0000313" key="4">
    <source>
        <dbReference type="Proteomes" id="UP000516305"/>
    </source>
</evidence>
<dbReference type="RefSeq" id="WP_210760347.1">
    <property type="nucleotide sequence ID" value="NZ_CP060139.1"/>
</dbReference>
<dbReference type="PANTHER" id="PTHR12598">
    <property type="entry name" value="COPPER HOMEOSTASIS PROTEIN CUTC"/>
    <property type="match status" value="1"/>
</dbReference>
<comment type="similarity">
    <text evidence="1 2">Belongs to the CutC family.</text>
</comment>
<keyword evidence="4" id="KW-1185">Reference proteome</keyword>
<evidence type="ECO:0000256" key="1">
    <source>
        <dbReference type="ARBA" id="ARBA00007768"/>
    </source>
</evidence>